<reference evidence="2" key="1">
    <citation type="journal article" date="2022" name="Front. Genet.">
        <title>Chromosome-Scale Assembly of the Dendrobium nobile Genome Provides Insights Into the Molecular Mechanism of the Biosynthesis of the Medicinal Active Ingredient of Dendrobium.</title>
        <authorList>
            <person name="Xu Q."/>
            <person name="Niu S.-C."/>
            <person name="Li K.-L."/>
            <person name="Zheng P.-J."/>
            <person name="Zhang X.-J."/>
            <person name="Jia Y."/>
            <person name="Liu Y."/>
            <person name="Niu Y.-X."/>
            <person name="Yu L.-H."/>
            <person name="Chen D.-F."/>
            <person name="Zhang G.-Q."/>
        </authorList>
    </citation>
    <scope>NUCLEOTIDE SEQUENCE</scope>
    <source>
        <tissue evidence="2">Leaf</tissue>
    </source>
</reference>
<proteinExistence type="predicted"/>
<organism evidence="2 3">
    <name type="scientific">Dendrobium nobile</name>
    <name type="common">Orchid</name>
    <dbReference type="NCBI Taxonomy" id="94219"/>
    <lineage>
        <taxon>Eukaryota</taxon>
        <taxon>Viridiplantae</taxon>
        <taxon>Streptophyta</taxon>
        <taxon>Embryophyta</taxon>
        <taxon>Tracheophyta</taxon>
        <taxon>Spermatophyta</taxon>
        <taxon>Magnoliopsida</taxon>
        <taxon>Liliopsida</taxon>
        <taxon>Asparagales</taxon>
        <taxon>Orchidaceae</taxon>
        <taxon>Epidendroideae</taxon>
        <taxon>Malaxideae</taxon>
        <taxon>Dendrobiinae</taxon>
        <taxon>Dendrobium</taxon>
    </lineage>
</organism>
<name>A0A8T3AES4_DENNO</name>
<evidence type="ECO:0000256" key="1">
    <source>
        <dbReference type="SAM" id="MobiDB-lite"/>
    </source>
</evidence>
<sequence>MGKGKENVENLDRKKNLTSLSSPSKNLLSKAANNPEASSSTGFKLKVKKFSNISCTVDKQEILNWDLKTSKRNEVLNNVAESQLVNEKIVLQNPINGLGDLVNAWSNN</sequence>
<dbReference type="AlphaFoldDB" id="A0A8T3AES4"/>
<dbReference type="EMBL" id="JAGYWB010000017">
    <property type="protein sequence ID" value="KAI0494583.1"/>
    <property type="molecule type" value="Genomic_DNA"/>
</dbReference>
<keyword evidence="3" id="KW-1185">Reference proteome</keyword>
<feature type="compositionally biased region" description="Basic and acidic residues" evidence="1">
    <location>
        <begin position="1"/>
        <end position="15"/>
    </location>
</feature>
<comment type="caution">
    <text evidence="2">The sequence shown here is derived from an EMBL/GenBank/DDBJ whole genome shotgun (WGS) entry which is preliminary data.</text>
</comment>
<protein>
    <submittedName>
        <fullName evidence="2">Uncharacterized protein</fullName>
    </submittedName>
</protein>
<feature type="compositionally biased region" description="Low complexity" evidence="1">
    <location>
        <begin position="17"/>
        <end position="30"/>
    </location>
</feature>
<evidence type="ECO:0000313" key="2">
    <source>
        <dbReference type="EMBL" id="KAI0494583.1"/>
    </source>
</evidence>
<feature type="compositionally biased region" description="Polar residues" evidence="1">
    <location>
        <begin position="31"/>
        <end position="40"/>
    </location>
</feature>
<dbReference type="Proteomes" id="UP000829196">
    <property type="component" value="Unassembled WGS sequence"/>
</dbReference>
<evidence type="ECO:0000313" key="3">
    <source>
        <dbReference type="Proteomes" id="UP000829196"/>
    </source>
</evidence>
<accession>A0A8T3AES4</accession>
<feature type="region of interest" description="Disordered" evidence="1">
    <location>
        <begin position="1"/>
        <end position="40"/>
    </location>
</feature>
<gene>
    <name evidence="2" type="ORF">KFK09_024724</name>
</gene>